<dbReference type="Gene3D" id="3.30.420.10">
    <property type="entry name" value="Ribonuclease H-like superfamily/Ribonuclease H"/>
    <property type="match status" value="1"/>
</dbReference>
<dbReference type="AlphaFoldDB" id="A0ABD1TJC5"/>
<gene>
    <name evidence="2" type="ORF">Adt_18369</name>
</gene>
<dbReference type="InterPro" id="IPR053151">
    <property type="entry name" value="RNase_H-like"/>
</dbReference>
<dbReference type="InterPro" id="IPR012337">
    <property type="entry name" value="RNaseH-like_sf"/>
</dbReference>
<dbReference type="PANTHER" id="PTHR47723:SF19">
    <property type="entry name" value="POLYNUCLEOTIDYL TRANSFERASE, RIBONUCLEASE H-LIKE SUPERFAMILY PROTEIN"/>
    <property type="match status" value="1"/>
</dbReference>
<evidence type="ECO:0000259" key="1">
    <source>
        <dbReference type="Pfam" id="PF13456"/>
    </source>
</evidence>
<dbReference type="InterPro" id="IPR044730">
    <property type="entry name" value="RNase_H-like_dom_plant"/>
</dbReference>
<sequence>MDQNLRDCIDNQLPLSRNIRAGREVTGDLLARGRCGFRSQQVPYTIVEHIRSITITAEVYDQIMWKDTSNGRFATKSSWQLVHTEHTIQRRIGSHMASRCQCCSTIETIQHLFIDSCIADQVWFHFSDIYHITLRSMEGFSIAFSLSASQIIHWRGDIDIAPLFGISLTTPSLSSHVLVYWRTPLVGSYKVNIDGCVKDRFASGGEIINDSSGQCVHVFFSSYGECPILEAELRAILDGIILAQRIVLSDLWIELDSTLAIQCITSGGRHWSIQATLHHIRHLITSTVILFLIFITRATRWLTYLLQRVEIVVVTSSTTLRTYCDVIEA</sequence>
<evidence type="ECO:0000313" key="2">
    <source>
        <dbReference type="EMBL" id="KAL2512769.1"/>
    </source>
</evidence>
<dbReference type="CDD" id="cd06222">
    <property type="entry name" value="RNase_H_like"/>
    <property type="match status" value="1"/>
</dbReference>
<evidence type="ECO:0000313" key="3">
    <source>
        <dbReference type="Proteomes" id="UP001604336"/>
    </source>
</evidence>
<dbReference type="InterPro" id="IPR002156">
    <property type="entry name" value="RNaseH_domain"/>
</dbReference>
<dbReference type="SUPFAM" id="SSF53098">
    <property type="entry name" value="Ribonuclease H-like"/>
    <property type="match status" value="1"/>
</dbReference>
<comment type="caution">
    <text evidence="2">The sequence shown here is derived from an EMBL/GenBank/DDBJ whole genome shotgun (WGS) entry which is preliminary data.</text>
</comment>
<organism evidence="2 3">
    <name type="scientific">Abeliophyllum distichum</name>
    <dbReference type="NCBI Taxonomy" id="126358"/>
    <lineage>
        <taxon>Eukaryota</taxon>
        <taxon>Viridiplantae</taxon>
        <taxon>Streptophyta</taxon>
        <taxon>Embryophyta</taxon>
        <taxon>Tracheophyta</taxon>
        <taxon>Spermatophyta</taxon>
        <taxon>Magnoliopsida</taxon>
        <taxon>eudicotyledons</taxon>
        <taxon>Gunneridae</taxon>
        <taxon>Pentapetalae</taxon>
        <taxon>asterids</taxon>
        <taxon>lamiids</taxon>
        <taxon>Lamiales</taxon>
        <taxon>Oleaceae</taxon>
        <taxon>Forsythieae</taxon>
        <taxon>Abeliophyllum</taxon>
    </lineage>
</organism>
<name>A0ABD1TJC5_9LAMI</name>
<feature type="domain" description="RNase H type-1" evidence="1">
    <location>
        <begin position="192"/>
        <end position="296"/>
    </location>
</feature>
<dbReference type="EMBL" id="JBFOLK010000005">
    <property type="protein sequence ID" value="KAL2512769.1"/>
    <property type="molecule type" value="Genomic_DNA"/>
</dbReference>
<dbReference type="Pfam" id="PF13456">
    <property type="entry name" value="RVT_3"/>
    <property type="match status" value="1"/>
</dbReference>
<keyword evidence="3" id="KW-1185">Reference proteome</keyword>
<accession>A0ABD1TJC5</accession>
<dbReference type="InterPro" id="IPR036397">
    <property type="entry name" value="RNaseH_sf"/>
</dbReference>
<proteinExistence type="predicted"/>
<dbReference type="Proteomes" id="UP001604336">
    <property type="component" value="Unassembled WGS sequence"/>
</dbReference>
<dbReference type="PANTHER" id="PTHR47723">
    <property type="entry name" value="OS05G0353850 PROTEIN"/>
    <property type="match status" value="1"/>
</dbReference>
<reference evidence="3" key="1">
    <citation type="submission" date="2024-07" db="EMBL/GenBank/DDBJ databases">
        <title>Two chromosome-level genome assemblies of Korean endemic species Abeliophyllum distichum and Forsythia ovata (Oleaceae).</title>
        <authorList>
            <person name="Jang H."/>
        </authorList>
    </citation>
    <scope>NUCLEOTIDE SEQUENCE [LARGE SCALE GENOMIC DNA]</scope>
</reference>
<protein>
    <submittedName>
        <fullName evidence="2">RNase H domain-containing protein</fullName>
    </submittedName>
</protein>